<evidence type="ECO:0000313" key="12">
    <source>
        <dbReference type="Proteomes" id="UP000509301"/>
    </source>
</evidence>
<accession>A0A6N0NXH9</accession>
<evidence type="ECO:0000256" key="4">
    <source>
        <dbReference type="ARBA" id="ARBA00022692"/>
    </source>
</evidence>
<gene>
    <name evidence="11" type="ORF">GWK48_09445</name>
</gene>
<keyword evidence="12" id="KW-1185">Reference proteome</keyword>
<dbReference type="OrthoDB" id="27754at2157"/>
<dbReference type="KEGG" id="mten:GWK48_09445"/>
<protein>
    <submittedName>
        <fullName evidence="11">Twin-arginine translocase TatA/TatE family subunit</fullName>
    </submittedName>
</protein>
<evidence type="ECO:0000256" key="6">
    <source>
        <dbReference type="ARBA" id="ARBA00022989"/>
    </source>
</evidence>
<keyword evidence="3" id="KW-1003">Cell membrane</keyword>
<feature type="region of interest" description="Disordered" evidence="9">
    <location>
        <begin position="50"/>
        <end position="100"/>
    </location>
</feature>
<dbReference type="GO" id="GO:0005886">
    <property type="term" value="C:plasma membrane"/>
    <property type="evidence" value="ECO:0007669"/>
    <property type="project" value="UniProtKB-SubCell"/>
</dbReference>
<reference evidence="11 12" key="1">
    <citation type="submission" date="2020-02" db="EMBL/GenBank/DDBJ databases">
        <title>Comparative genome analysis reveals the metabolism and evolution of the thermophilic archaeal genus Metallosphaera.</title>
        <authorList>
            <person name="Jiang C."/>
        </authorList>
    </citation>
    <scope>NUCLEOTIDE SEQUENCE [LARGE SCALE GENOMIC DNA]</scope>
    <source>
        <strain evidence="11 12">Ric-A</strain>
    </source>
</reference>
<dbReference type="Pfam" id="PF02416">
    <property type="entry name" value="TatA_B_E"/>
    <property type="match status" value="1"/>
</dbReference>
<evidence type="ECO:0000256" key="2">
    <source>
        <dbReference type="ARBA" id="ARBA00022448"/>
    </source>
</evidence>
<evidence type="ECO:0000256" key="5">
    <source>
        <dbReference type="ARBA" id="ARBA00022927"/>
    </source>
</evidence>
<evidence type="ECO:0000256" key="10">
    <source>
        <dbReference type="SAM" id="Phobius"/>
    </source>
</evidence>
<evidence type="ECO:0000256" key="1">
    <source>
        <dbReference type="ARBA" id="ARBA00004162"/>
    </source>
</evidence>
<dbReference type="EMBL" id="CP049074">
    <property type="protein sequence ID" value="QKR00573.1"/>
    <property type="molecule type" value="Genomic_DNA"/>
</dbReference>
<feature type="compositionally biased region" description="Basic and acidic residues" evidence="9">
    <location>
        <begin position="78"/>
        <end position="100"/>
    </location>
</feature>
<dbReference type="NCBIfam" id="TIGR01411">
    <property type="entry name" value="tatAE"/>
    <property type="match status" value="1"/>
</dbReference>
<keyword evidence="2" id="KW-0813">Transport</keyword>
<keyword evidence="5" id="KW-0653">Protein transport</keyword>
<evidence type="ECO:0000256" key="3">
    <source>
        <dbReference type="ARBA" id="ARBA00022475"/>
    </source>
</evidence>
<evidence type="ECO:0000313" key="11">
    <source>
        <dbReference type="EMBL" id="QKR00573.1"/>
    </source>
</evidence>
<keyword evidence="7" id="KW-0811">Translocation</keyword>
<dbReference type="PANTHER" id="PTHR42982:SF1">
    <property type="entry name" value="SEC-INDEPENDENT PROTEIN TRANSLOCASE PROTEIN TATA"/>
    <property type="match status" value="1"/>
</dbReference>
<dbReference type="InterPro" id="IPR006312">
    <property type="entry name" value="TatA/E"/>
</dbReference>
<keyword evidence="8 10" id="KW-0472">Membrane</keyword>
<comment type="subcellular location">
    <subcellularLocation>
        <location evidence="1">Cell membrane</location>
        <topology evidence="1">Single-pass membrane protein</topology>
    </subcellularLocation>
</comment>
<evidence type="ECO:0000256" key="8">
    <source>
        <dbReference type="ARBA" id="ARBA00023136"/>
    </source>
</evidence>
<keyword evidence="6 10" id="KW-1133">Transmembrane helix</keyword>
<keyword evidence="4 10" id="KW-0812">Transmembrane</keyword>
<dbReference type="GeneID" id="55642167"/>
<name>A0A6N0NXH9_9CREN</name>
<proteinExistence type="predicted"/>
<dbReference type="GO" id="GO:0043953">
    <property type="term" value="P:protein transport by the Tat complex"/>
    <property type="evidence" value="ECO:0007669"/>
    <property type="project" value="InterPro"/>
</dbReference>
<evidence type="ECO:0000256" key="7">
    <source>
        <dbReference type="ARBA" id="ARBA00023010"/>
    </source>
</evidence>
<dbReference type="InterPro" id="IPR003369">
    <property type="entry name" value="TatA/B/E"/>
</dbReference>
<dbReference type="Gene3D" id="1.20.5.3310">
    <property type="match status" value="1"/>
</dbReference>
<feature type="transmembrane region" description="Helical" evidence="10">
    <location>
        <begin position="6"/>
        <end position="23"/>
    </location>
</feature>
<evidence type="ECO:0000256" key="9">
    <source>
        <dbReference type="SAM" id="MobiDB-lite"/>
    </source>
</evidence>
<dbReference type="Proteomes" id="UP000509301">
    <property type="component" value="Chromosome"/>
</dbReference>
<organism evidence="11 12">
    <name type="scientific">Metallosphaera tengchongensis</name>
    <dbReference type="NCBI Taxonomy" id="1532350"/>
    <lineage>
        <taxon>Archaea</taxon>
        <taxon>Thermoproteota</taxon>
        <taxon>Thermoprotei</taxon>
        <taxon>Sulfolobales</taxon>
        <taxon>Sulfolobaceae</taxon>
        <taxon>Metallosphaera</taxon>
    </lineage>
</organism>
<dbReference type="AlphaFoldDB" id="A0A6N0NXH9"/>
<dbReference type="PANTHER" id="PTHR42982">
    <property type="entry name" value="SEC-INDEPENDENT PROTEIN TRANSLOCASE PROTEIN TATA"/>
    <property type="match status" value="1"/>
</dbReference>
<sequence>MVAINPSDIAIIIIVALVLFVGSSKIPELFRSMGKALGEFKKGRMEAEMEINQMQNQPPASTYQSPQSNQQKAASPEDLEKQIKDLQKQLDEMKKQQKTQ</sequence>
<dbReference type="RefSeq" id="WP_174631692.1">
    <property type="nucleotide sequence ID" value="NZ_CP049074.1"/>
</dbReference>
<feature type="compositionally biased region" description="Polar residues" evidence="9">
    <location>
        <begin position="52"/>
        <end position="73"/>
    </location>
</feature>